<dbReference type="InterPro" id="IPR011723">
    <property type="entry name" value="Znf/thioredoxin_put"/>
</dbReference>
<evidence type="ECO:0000313" key="4">
    <source>
        <dbReference type="Proteomes" id="UP000054717"/>
    </source>
</evidence>
<dbReference type="EMBL" id="FCNZ02000018">
    <property type="protein sequence ID" value="SAL70061.1"/>
    <property type="molecule type" value="Genomic_DNA"/>
</dbReference>
<sequence length="470" mass="50920">MALATRCPHCDTVFRLDPHLLAPHDGRVRCGYCQEVFDAAHHQFELAPDEPATPAEVGHASAGDEVASASAPVPAAASAGLFADVHREDDTRSPVAETPLTSGSHAGEAITADTPAEAPAADTPREAALETFSKPHTKSFVADDAASGEETVFAPFADDLARRETGAEPAARHEREAKPAPSTRDRVEPSLDERPEPFVAPPDETSGKRFVRARTGPLVEPPDEARTQTPAGAPLDAGAERFAERREEPFVDPSRRGAHETERPAPGHAWPSDPEPRFNAPPAGADGFSARNNGEAAPYPGMRETVPPWRSPKFWRVSGRVAAVVLAITLVLQLAWWQRETVIVYFPHAQSIYATACEQIGCIVTPPRDIDGLQIENSGLRQVDGPHKLELKLSLRNRYDVALAYPALELTLLDEKNNIAIRRVLWPQDYARPGTIFATGLAARSSQPVIVRLDTGDAVAANYRVQVFYP</sequence>
<dbReference type="Pfam" id="PF13719">
    <property type="entry name" value="Zn_ribbon_5"/>
    <property type="match status" value="1"/>
</dbReference>
<dbReference type="Pfam" id="PF11906">
    <property type="entry name" value="DUF3426"/>
    <property type="match status" value="1"/>
</dbReference>
<feature type="domain" description="Zinc finger/thioredoxin putative" evidence="2">
    <location>
        <begin position="3"/>
        <end position="39"/>
    </location>
</feature>
<feature type="region of interest" description="Disordered" evidence="1">
    <location>
        <begin position="88"/>
        <end position="110"/>
    </location>
</feature>
<organism evidence="3 4">
    <name type="scientific">Caballeronia telluris</name>
    <dbReference type="NCBI Taxonomy" id="326475"/>
    <lineage>
        <taxon>Bacteria</taxon>
        <taxon>Pseudomonadati</taxon>
        <taxon>Pseudomonadota</taxon>
        <taxon>Betaproteobacteria</taxon>
        <taxon>Burkholderiales</taxon>
        <taxon>Burkholderiaceae</taxon>
        <taxon>Caballeronia</taxon>
    </lineage>
</organism>
<comment type="caution">
    <text evidence="3">The sequence shown here is derived from an EMBL/GenBank/DDBJ whole genome shotgun (WGS) entry which is preliminary data.</text>
</comment>
<accession>A0A158JNQ6</accession>
<dbReference type="Proteomes" id="UP000054717">
    <property type="component" value="Unassembled WGS sequence"/>
</dbReference>
<name>A0A158JNQ6_9BURK</name>
<dbReference type="RefSeq" id="WP_087632297.1">
    <property type="nucleotide sequence ID" value="NZ_FCNZ02000018.1"/>
</dbReference>
<evidence type="ECO:0000259" key="2">
    <source>
        <dbReference type="Pfam" id="PF13719"/>
    </source>
</evidence>
<keyword evidence="4" id="KW-1185">Reference proteome</keyword>
<feature type="region of interest" description="Disordered" evidence="1">
    <location>
        <begin position="164"/>
        <end position="286"/>
    </location>
</feature>
<reference evidence="3" key="1">
    <citation type="submission" date="2016-01" db="EMBL/GenBank/DDBJ databases">
        <authorList>
            <person name="Peeters Charlotte."/>
        </authorList>
    </citation>
    <scope>NUCLEOTIDE SEQUENCE</scope>
    <source>
        <strain evidence="3">LMG 22936</strain>
    </source>
</reference>
<dbReference type="AlphaFoldDB" id="A0A158JNQ6"/>
<evidence type="ECO:0000256" key="1">
    <source>
        <dbReference type="SAM" id="MobiDB-lite"/>
    </source>
</evidence>
<protein>
    <submittedName>
        <fullName evidence="3">FHA domain-containing protein</fullName>
    </submittedName>
</protein>
<feature type="region of interest" description="Disordered" evidence="1">
    <location>
        <begin position="50"/>
        <end position="72"/>
    </location>
</feature>
<proteinExistence type="predicted"/>
<dbReference type="InterPro" id="IPR021834">
    <property type="entry name" value="DUF3426"/>
</dbReference>
<dbReference type="NCBIfam" id="TIGR02098">
    <property type="entry name" value="MJ0042_CXXC"/>
    <property type="match status" value="1"/>
</dbReference>
<evidence type="ECO:0000313" key="3">
    <source>
        <dbReference type="EMBL" id="SAL70061.1"/>
    </source>
</evidence>
<feature type="compositionally biased region" description="Basic and acidic residues" evidence="1">
    <location>
        <begin position="238"/>
        <end position="265"/>
    </location>
</feature>
<feature type="compositionally biased region" description="Basic and acidic residues" evidence="1">
    <location>
        <begin position="164"/>
        <end position="196"/>
    </location>
</feature>
<gene>
    <name evidence="3" type="ORF">AWB66_04408</name>
</gene>
<dbReference type="STRING" id="326475.AWB66_04408"/>